<evidence type="ECO:0000313" key="3">
    <source>
        <dbReference type="Proteomes" id="UP001151760"/>
    </source>
</evidence>
<proteinExistence type="predicted"/>
<gene>
    <name evidence="2" type="ORF">Tco_0843652</name>
</gene>
<comment type="caution">
    <text evidence="2">The sequence shown here is derived from an EMBL/GenBank/DDBJ whole genome shotgun (WGS) entry which is preliminary data.</text>
</comment>
<dbReference type="EMBL" id="BQNB010012889">
    <property type="protein sequence ID" value="GJT09190.1"/>
    <property type="molecule type" value="Genomic_DNA"/>
</dbReference>
<evidence type="ECO:0000313" key="2">
    <source>
        <dbReference type="EMBL" id="GJT09190.1"/>
    </source>
</evidence>
<accession>A0ABQ5B388</accession>
<dbReference type="GO" id="GO:0003964">
    <property type="term" value="F:RNA-directed DNA polymerase activity"/>
    <property type="evidence" value="ECO:0007669"/>
    <property type="project" value="UniProtKB-KW"/>
</dbReference>
<keyword evidence="3" id="KW-1185">Reference proteome</keyword>
<dbReference type="SUPFAM" id="SSF56672">
    <property type="entry name" value="DNA/RNA polymerases"/>
    <property type="match status" value="1"/>
</dbReference>
<dbReference type="PANTHER" id="PTHR34072">
    <property type="entry name" value="ENZYMATIC POLYPROTEIN-RELATED"/>
    <property type="match status" value="1"/>
</dbReference>
<organism evidence="2 3">
    <name type="scientific">Tanacetum coccineum</name>
    <dbReference type="NCBI Taxonomy" id="301880"/>
    <lineage>
        <taxon>Eukaryota</taxon>
        <taxon>Viridiplantae</taxon>
        <taxon>Streptophyta</taxon>
        <taxon>Embryophyta</taxon>
        <taxon>Tracheophyta</taxon>
        <taxon>Spermatophyta</taxon>
        <taxon>Magnoliopsida</taxon>
        <taxon>eudicotyledons</taxon>
        <taxon>Gunneridae</taxon>
        <taxon>Pentapetalae</taxon>
        <taxon>asterids</taxon>
        <taxon>campanulids</taxon>
        <taxon>Asterales</taxon>
        <taxon>Asteraceae</taxon>
        <taxon>Asteroideae</taxon>
        <taxon>Anthemideae</taxon>
        <taxon>Anthemidinae</taxon>
        <taxon>Tanacetum</taxon>
    </lineage>
</organism>
<reference evidence="2" key="1">
    <citation type="journal article" date="2022" name="Int. J. Mol. Sci.">
        <title>Draft Genome of Tanacetum Coccineum: Genomic Comparison of Closely Related Tanacetum-Family Plants.</title>
        <authorList>
            <person name="Yamashiro T."/>
            <person name="Shiraishi A."/>
            <person name="Nakayama K."/>
            <person name="Satake H."/>
        </authorList>
    </citation>
    <scope>NUCLEOTIDE SEQUENCE</scope>
</reference>
<name>A0ABQ5B388_9ASTR</name>
<reference evidence="2" key="2">
    <citation type="submission" date="2022-01" db="EMBL/GenBank/DDBJ databases">
        <authorList>
            <person name="Yamashiro T."/>
            <person name="Shiraishi A."/>
            <person name="Satake H."/>
            <person name="Nakayama K."/>
        </authorList>
    </citation>
    <scope>NUCLEOTIDE SEQUENCE</scope>
</reference>
<keyword evidence="2" id="KW-0548">Nucleotidyltransferase</keyword>
<evidence type="ECO:0000259" key="1">
    <source>
        <dbReference type="Pfam" id="PF17919"/>
    </source>
</evidence>
<sequence>MPSLFPRSPEDNFELSTVCLKPRVKTKRFGHDKETLIAHIRLFQQITSNEKFPNGPEYRFVEFPAVYLFGYKCPEMPKIIEAKSMLRNSRNQTGGYNTKDGLRRHVLGHKISKNGIEVDKSKVDVIAKLPHRTTIKGVRSFLGHAAFETLKKKLTEAPILITPDWDLPLELMCDASDFAKGAVLGQRHEKTLSGLYDMLVTNE</sequence>
<feature type="domain" description="Reverse transcriptase/retrotransposon-derived protein RNase H-like" evidence="1">
    <location>
        <begin position="145"/>
        <end position="190"/>
    </location>
</feature>
<keyword evidence="2" id="KW-0808">Transferase</keyword>
<protein>
    <submittedName>
        <fullName evidence="2">Reverse transcriptase domain-containing protein</fullName>
    </submittedName>
</protein>
<keyword evidence="2" id="KW-0695">RNA-directed DNA polymerase</keyword>
<dbReference type="PANTHER" id="PTHR34072:SF57">
    <property type="entry name" value="RNA-DIRECTED DNA POLYMERASE"/>
    <property type="match status" value="1"/>
</dbReference>
<dbReference type="Proteomes" id="UP001151760">
    <property type="component" value="Unassembled WGS sequence"/>
</dbReference>
<dbReference type="Pfam" id="PF17919">
    <property type="entry name" value="RT_RNaseH_2"/>
    <property type="match status" value="1"/>
</dbReference>
<dbReference type="InterPro" id="IPR043502">
    <property type="entry name" value="DNA/RNA_pol_sf"/>
</dbReference>
<dbReference type="InterPro" id="IPR041577">
    <property type="entry name" value="RT_RNaseH_2"/>
</dbReference>